<feature type="transmembrane region" description="Helical" evidence="8">
    <location>
        <begin position="50"/>
        <end position="69"/>
    </location>
</feature>
<dbReference type="InterPro" id="IPR001905">
    <property type="entry name" value="Ammonium_transpt"/>
</dbReference>
<gene>
    <name evidence="10" type="ORF">SAMN04487956_106100</name>
</gene>
<feature type="transmembrane region" description="Helical" evidence="8">
    <location>
        <begin position="204"/>
        <end position="229"/>
    </location>
</feature>
<reference evidence="10 11" key="1">
    <citation type="submission" date="2016-10" db="EMBL/GenBank/DDBJ databases">
        <authorList>
            <person name="de Groot N.N."/>
        </authorList>
    </citation>
    <scope>NUCLEOTIDE SEQUENCE [LARGE SCALE GENOMIC DNA]</scope>
    <source>
        <strain evidence="10 11">CGMCC 1.6493</strain>
    </source>
</reference>
<feature type="transmembrane region" description="Helical" evidence="8">
    <location>
        <begin position="175"/>
        <end position="192"/>
    </location>
</feature>
<proteinExistence type="inferred from homology"/>
<dbReference type="PROSITE" id="PS01219">
    <property type="entry name" value="AMMONIUM_TRANSP"/>
    <property type="match status" value="1"/>
</dbReference>
<evidence type="ECO:0000256" key="5">
    <source>
        <dbReference type="ARBA" id="ARBA00022989"/>
    </source>
</evidence>
<evidence type="ECO:0000313" key="11">
    <source>
        <dbReference type="Proteomes" id="UP000199594"/>
    </source>
</evidence>
<keyword evidence="3 8" id="KW-0813">Transport</keyword>
<dbReference type="GO" id="GO:0097272">
    <property type="term" value="P:ammonium homeostasis"/>
    <property type="evidence" value="ECO:0007669"/>
    <property type="project" value="TreeGrafter"/>
</dbReference>
<dbReference type="PANTHER" id="PTHR11730">
    <property type="entry name" value="AMMONIUM TRANSPORTER"/>
    <property type="match status" value="1"/>
</dbReference>
<evidence type="ECO:0000259" key="9">
    <source>
        <dbReference type="Pfam" id="PF00909"/>
    </source>
</evidence>
<dbReference type="EMBL" id="FPAQ01000006">
    <property type="protein sequence ID" value="SFT52340.1"/>
    <property type="molecule type" value="Genomic_DNA"/>
</dbReference>
<evidence type="ECO:0000256" key="3">
    <source>
        <dbReference type="ARBA" id="ARBA00022448"/>
    </source>
</evidence>
<dbReference type="Proteomes" id="UP000199594">
    <property type="component" value="Unassembled WGS sequence"/>
</dbReference>
<comment type="subcellular location">
    <subcellularLocation>
        <location evidence="8">Cell membrane</location>
        <topology evidence="8">Multi-pass membrane protein</topology>
    </subcellularLocation>
    <subcellularLocation>
        <location evidence="1">Membrane</location>
        <topology evidence="1">Multi-pass membrane protein</topology>
    </subcellularLocation>
</comment>
<name>A0A1I6YPH1_9GAMM</name>
<feature type="domain" description="Ammonium transporter AmtB-like" evidence="9">
    <location>
        <begin position="16"/>
        <end position="408"/>
    </location>
</feature>
<dbReference type="RefSeq" id="WP_089847716.1">
    <property type="nucleotide sequence ID" value="NZ_FPAQ01000006.1"/>
</dbReference>
<feature type="transmembrane region" description="Helical" evidence="8">
    <location>
        <begin position="14"/>
        <end position="38"/>
    </location>
</feature>
<evidence type="ECO:0000256" key="7">
    <source>
        <dbReference type="ARBA" id="ARBA00023177"/>
    </source>
</evidence>
<dbReference type="Gene3D" id="1.10.3430.10">
    <property type="entry name" value="Ammonium transporter AmtB like domains"/>
    <property type="match status" value="1"/>
</dbReference>
<protein>
    <recommendedName>
        <fullName evidence="8">Ammonium transporter</fullName>
    </recommendedName>
</protein>
<organism evidence="10 11">
    <name type="scientific">Halomonas saccharevitans</name>
    <dbReference type="NCBI Taxonomy" id="416872"/>
    <lineage>
        <taxon>Bacteria</taxon>
        <taxon>Pseudomonadati</taxon>
        <taxon>Pseudomonadota</taxon>
        <taxon>Gammaproteobacteria</taxon>
        <taxon>Oceanospirillales</taxon>
        <taxon>Halomonadaceae</taxon>
        <taxon>Halomonas</taxon>
    </lineage>
</organism>
<dbReference type="InterPro" id="IPR024041">
    <property type="entry name" value="NH4_transpt_AmtB-like_dom"/>
</dbReference>
<sequence length="416" mass="43438">MSELPELSYALDTFYFLICGVLVMWMAAGFSMLEAGLVRSKNTAEILTKNIALFAIACTMYLLVGYYLMYSSDAGGFLPSLGALIGSENGVEAVLAGGDDAPYYSMRSDFFFQVVFVATAMSIVSGAVAERMKLWAFLAFAVVMTGFIYPVSGYWTWGGGWLSEVGYSDYAGSGIVHLAGAAAALAGVIVLGPRKGKYGKNGSIYAIPGANLPLATLGTFILWMGWFGFNGGSELKMSDVSSANNVAQVFVNTNAAAAGGVIAALILAKLWFRKADLTMSLNGALAGLVAITADPLSPSALGAALIGAVGGLLVVLAIVTLDKLKLDDPVGAISVHGVVGIWGVLAVPLTNSGASFGPQIIGILGIFVWVFVASLIVWLILKAVMGIRVTEEEEYEGVDLTECGLEAYPEFGAAKS</sequence>
<dbReference type="GO" id="GO:0008519">
    <property type="term" value="F:ammonium channel activity"/>
    <property type="evidence" value="ECO:0007669"/>
    <property type="project" value="InterPro"/>
</dbReference>
<keyword evidence="7 8" id="KW-0924">Ammonia transport</keyword>
<evidence type="ECO:0000256" key="4">
    <source>
        <dbReference type="ARBA" id="ARBA00022692"/>
    </source>
</evidence>
<evidence type="ECO:0000256" key="1">
    <source>
        <dbReference type="ARBA" id="ARBA00004141"/>
    </source>
</evidence>
<dbReference type="AlphaFoldDB" id="A0A1I6YPH1"/>
<dbReference type="GO" id="GO:0005886">
    <property type="term" value="C:plasma membrane"/>
    <property type="evidence" value="ECO:0007669"/>
    <property type="project" value="UniProtKB-SubCell"/>
</dbReference>
<dbReference type="OrthoDB" id="9814202at2"/>
<dbReference type="SUPFAM" id="SSF111352">
    <property type="entry name" value="Ammonium transporter"/>
    <property type="match status" value="1"/>
</dbReference>
<evidence type="ECO:0000256" key="6">
    <source>
        <dbReference type="ARBA" id="ARBA00023136"/>
    </source>
</evidence>
<feature type="transmembrane region" description="Helical" evidence="8">
    <location>
        <begin position="275"/>
        <end position="293"/>
    </location>
</feature>
<dbReference type="InterPro" id="IPR019879">
    <property type="entry name" value="Ammonium_transptr_marine"/>
</dbReference>
<keyword evidence="4 8" id="KW-0812">Transmembrane</keyword>
<evidence type="ECO:0000313" key="10">
    <source>
        <dbReference type="EMBL" id="SFT52340.1"/>
    </source>
</evidence>
<dbReference type="Pfam" id="PF00909">
    <property type="entry name" value="Ammonium_transp"/>
    <property type="match status" value="1"/>
</dbReference>
<dbReference type="PANTHER" id="PTHR11730:SF62">
    <property type="entry name" value="AMMONIUM TRANSPORTER SLL1017-RELATED"/>
    <property type="match status" value="1"/>
</dbReference>
<dbReference type="NCBIfam" id="TIGR03644">
    <property type="entry name" value="marine_trans_1"/>
    <property type="match status" value="1"/>
</dbReference>
<comment type="similarity">
    <text evidence="2 8">Belongs to the ammonia transporter channel (TC 1.A.11.2) family.</text>
</comment>
<feature type="transmembrane region" description="Helical" evidence="8">
    <location>
        <begin position="110"/>
        <end position="128"/>
    </location>
</feature>
<feature type="transmembrane region" description="Helical" evidence="8">
    <location>
        <begin position="333"/>
        <end position="354"/>
    </location>
</feature>
<feature type="transmembrane region" description="Helical" evidence="8">
    <location>
        <begin position="249"/>
        <end position="268"/>
    </location>
</feature>
<accession>A0A1I6YPH1</accession>
<dbReference type="NCBIfam" id="TIGR00836">
    <property type="entry name" value="amt"/>
    <property type="match status" value="1"/>
</dbReference>
<dbReference type="InterPro" id="IPR029020">
    <property type="entry name" value="Ammonium/urea_transptr"/>
</dbReference>
<feature type="transmembrane region" description="Helical" evidence="8">
    <location>
        <begin position="299"/>
        <end position="321"/>
    </location>
</feature>
<keyword evidence="5 8" id="KW-1133">Transmembrane helix</keyword>
<evidence type="ECO:0000256" key="8">
    <source>
        <dbReference type="RuleBase" id="RU362002"/>
    </source>
</evidence>
<keyword evidence="6 8" id="KW-0472">Membrane</keyword>
<feature type="transmembrane region" description="Helical" evidence="8">
    <location>
        <begin position="360"/>
        <end position="381"/>
    </location>
</feature>
<evidence type="ECO:0000256" key="2">
    <source>
        <dbReference type="ARBA" id="ARBA00005887"/>
    </source>
</evidence>
<dbReference type="InterPro" id="IPR018047">
    <property type="entry name" value="Ammonium_transpt_CS"/>
</dbReference>
<feature type="transmembrane region" description="Helical" evidence="8">
    <location>
        <begin position="135"/>
        <end position="155"/>
    </location>
</feature>